<feature type="chain" id="PRO_5003241273" description="Helicase ATP-binding domain-containing protein" evidence="4">
    <location>
        <begin position="21"/>
        <end position="200"/>
    </location>
</feature>
<dbReference type="InterPro" id="IPR014001">
    <property type="entry name" value="Helicase_ATP-bd"/>
</dbReference>
<evidence type="ECO:0000256" key="4">
    <source>
        <dbReference type="SAM" id="SignalP"/>
    </source>
</evidence>
<evidence type="ECO:0000313" key="7">
    <source>
        <dbReference type="Proteomes" id="UP000000305"/>
    </source>
</evidence>
<keyword evidence="1" id="KW-0547">Nucleotide-binding</keyword>
<reference evidence="6 7" key="1">
    <citation type="journal article" date="2011" name="Science">
        <title>The ecoresponsive genome of Daphnia pulex.</title>
        <authorList>
            <person name="Colbourne J.K."/>
            <person name="Pfrender M.E."/>
            <person name="Gilbert D."/>
            <person name="Thomas W.K."/>
            <person name="Tucker A."/>
            <person name="Oakley T.H."/>
            <person name="Tokishita S."/>
            <person name="Aerts A."/>
            <person name="Arnold G.J."/>
            <person name="Basu M.K."/>
            <person name="Bauer D.J."/>
            <person name="Caceres C.E."/>
            <person name="Carmel L."/>
            <person name="Casola C."/>
            <person name="Choi J.H."/>
            <person name="Detter J.C."/>
            <person name="Dong Q."/>
            <person name="Dusheyko S."/>
            <person name="Eads B.D."/>
            <person name="Frohlich T."/>
            <person name="Geiler-Samerotte K.A."/>
            <person name="Gerlach D."/>
            <person name="Hatcher P."/>
            <person name="Jogdeo S."/>
            <person name="Krijgsveld J."/>
            <person name="Kriventseva E.V."/>
            <person name="Kultz D."/>
            <person name="Laforsch C."/>
            <person name="Lindquist E."/>
            <person name="Lopez J."/>
            <person name="Manak J.R."/>
            <person name="Muller J."/>
            <person name="Pangilinan J."/>
            <person name="Patwardhan R.P."/>
            <person name="Pitluck S."/>
            <person name="Pritham E.J."/>
            <person name="Rechtsteiner A."/>
            <person name="Rho M."/>
            <person name="Rogozin I.B."/>
            <person name="Sakarya O."/>
            <person name="Salamov A."/>
            <person name="Schaack S."/>
            <person name="Shapiro H."/>
            <person name="Shiga Y."/>
            <person name="Skalitzky C."/>
            <person name="Smith Z."/>
            <person name="Souvorov A."/>
            <person name="Sung W."/>
            <person name="Tang Z."/>
            <person name="Tsuchiya D."/>
            <person name="Tu H."/>
            <person name="Vos H."/>
            <person name="Wang M."/>
            <person name="Wolf Y.I."/>
            <person name="Yamagata H."/>
            <person name="Yamada T."/>
            <person name="Ye Y."/>
            <person name="Shaw J.R."/>
            <person name="Andrews J."/>
            <person name="Crease T.J."/>
            <person name="Tang H."/>
            <person name="Lucas S.M."/>
            <person name="Robertson H.M."/>
            <person name="Bork P."/>
            <person name="Koonin E.V."/>
            <person name="Zdobnov E.M."/>
            <person name="Grigoriev I.V."/>
            <person name="Lynch M."/>
            <person name="Boore J.L."/>
        </authorList>
    </citation>
    <scope>NUCLEOTIDE SEQUENCE [LARGE SCALE GENOMIC DNA]</scope>
</reference>
<feature type="signal peptide" evidence="4">
    <location>
        <begin position="1"/>
        <end position="20"/>
    </location>
</feature>
<gene>
    <name evidence="6" type="ORF">DAPPUDRAFT_54578</name>
</gene>
<dbReference type="PANTHER" id="PTHR45626:SF50">
    <property type="entry name" value="TRANSCRIPTION TERMINATION FACTOR 2"/>
    <property type="match status" value="1"/>
</dbReference>
<sequence>MGMGKTITLIALILRHKELAVTSLSETSYNTAAMNRCTGTLIVCPPSVVGQWEDEIHRRCKKNCLKVAIYHGSYRNQMDSNLHQYDVVITTYQTAQREIYGDDVAGASSKSMSVLLKIELERIILDEAHTVRNPNAAISLAVSRIRARKRWAVTGTPVQNNQSDFYSLLRFIGFSPLNDLSVCIHIVSIVPIMFKSRDKS</sequence>
<keyword evidence="7" id="KW-1185">Reference proteome</keyword>
<dbReference type="InterPro" id="IPR038718">
    <property type="entry name" value="SNF2-like_sf"/>
</dbReference>
<evidence type="ECO:0000256" key="3">
    <source>
        <dbReference type="ARBA" id="ARBA00022840"/>
    </source>
</evidence>
<evidence type="ECO:0000313" key="6">
    <source>
        <dbReference type="EMBL" id="EFX77082.1"/>
    </source>
</evidence>
<dbReference type="Pfam" id="PF00176">
    <property type="entry name" value="SNF2-rel_dom"/>
    <property type="match status" value="1"/>
</dbReference>
<dbReference type="EMBL" id="GL732564">
    <property type="protein sequence ID" value="EFX77082.1"/>
    <property type="molecule type" value="Genomic_DNA"/>
</dbReference>
<dbReference type="OrthoDB" id="423559at2759"/>
<dbReference type="GO" id="GO:0005524">
    <property type="term" value="F:ATP binding"/>
    <property type="evidence" value="ECO:0007669"/>
    <property type="project" value="UniProtKB-KW"/>
</dbReference>
<dbReference type="Proteomes" id="UP000000305">
    <property type="component" value="Unassembled WGS sequence"/>
</dbReference>
<dbReference type="InterPro" id="IPR000330">
    <property type="entry name" value="SNF2_N"/>
</dbReference>
<name>E9GTH4_DAPPU</name>
<dbReference type="InterPro" id="IPR027417">
    <property type="entry name" value="P-loop_NTPase"/>
</dbReference>
<dbReference type="PhylomeDB" id="E9GTH4"/>
<dbReference type="PROSITE" id="PS51192">
    <property type="entry name" value="HELICASE_ATP_BIND_1"/>
    <property type="match status" value="1"/>
</dbReference>
<dbReference type="InParanoid" id="E9GTH4"/>
<dbReference type="Gene3D" id="3.40.50.10810">
    <property type="entry name" value="Tandem AAA-ATPase domain"/>
    <property type="match status" value="1"/>
</dbReference>
<dbReference type="eggNOG" id="KOG4439">
    <property type="taxonomic scope" value="Eukaryota"/>
</dbReference>
<feature type="domain" description="Helicase ATP-binding" evidence="5">
    <location>
        <begin position="1"/>
        <end position="175"/>
    </location>
</feature>
<evidence type="ECO:0000259" key="5">
    <source>
        <dbReference type="PROSITE" id="PS51192"/>
    </source>
</evidence>
<keyword evidence="4" id="KW-0732">Signal</keyword>
<evidence type="ECO:0000256" key="1">
    <source>
        <dbReference type="ARBA" id="ARBA00022741"/>
    </source>
</evidence>
<dbReference type="InterPro" id="IPR050628">
    <property type="entry name" value="SNF2_RAD54_helicase_TF"/>
</dbReference>
<dbReference type="STRING" id="6669.E9GTH4"/>
<dbReference type="SMART" id="SM00487">
    <property type="entry name" value="DEXDc"/>
    <property type="match status" value="1"/>
</dbReference>
<dbReference type="CDD" id="cd18008">
    <property type="entry name" value="DEXDc_SHPRH-like"/>
    <property type="match status" value="1"/>
</dbReference>
<proteinExistence type="predicted"/>
<dbReference type="KEGG" id="dpx:DAPPUDRAFT_54578"/>
<dbReference type="GO" id="GO:0016787">
    <property type="term" value="F:hydrolase activity"/>
    <property type="evidence" value="ECO:0007669"/>
    <property type="project" value="UniProtKB-KW"/>
</dbReference>
<protein>
    <recommendedName>
        <fullName evidence="5">Helicase ATP-binding domain-containing protein</fullName>
    </recommendedName>
</protein>
<dbReference type="SUPFAM" id="SSF52540">
    <property type="entry name" value="P-loop containing nucleoside triphosphate hydrolases"/>
    <property type="match status" value="1"/>
</dbReference>
<keyword evidence="3" id="KW-0067">ATP-binding</keyword>
<keyword evidence="2" id="KW-0378">Hydrolase</keyword>
<dbReference type="AlphaFoldDB" id="E9GTH4"/>
<dbReference type="PANTHER" id="PTHR45626">
    <property type="entry name" value="TRANSCRIPTION TERMINATION FACTOR 2-RELATED"/>
    <property type="match status" value="1"/>
</dbReference>
<organism evidence="6 7">
    <name type="scientific">Daphnia pulex</name>
    <name type="common">Water flea</name>
    <dbReference type="NCBI Taxonomy" id="6669"/>
    <lineage>
        <taxon>Eukaryota</taxon>
        <taxon>Metazoa</taxon>
        <taxon>Ecdysozoa</taxon>
        <taxon>Arthropoda</taxon>
        <taxon>Crustacea</taxon>
        <taxon>Branchiopoda</taxon>
        <taxon>Diplostraca</taxon>
        <taxon>Cladocera</taxon>
        <taxon>Anomopoda</taxon>
        <taxon>Daphniidae</taxon>
        <taxon>Daphnia</taxon>
    </lineage>
</organism>
<dbReference type="OMA" id="CKEIERW"/>
<dbReference type="HOGENOM" id="CLU_1507073_0_0_1"/>
<accession>E9GTH4</accession>
<evidence type="ECO:0000256" key="2">
    <source>
        <dbReference type="ARBA" id="ARBA00022801"/>
    </source>
</evidence>